<dbReference type="EMBL" id="JAIWQS010000005">
    <property type="protein sequence ID" value="KAJ8766236.1"/>
    <property type="molecule type" value="Genomic_DNA"/>
</dbReference>
<organism evidence="2 3">
    <name type="scientific">Erythroxylum novogranatense</name>
    <dbReference type="NCBI Taxonomy" id="1862640"/>
    <lineage>
        <taxon>Eukaryota</taxon>
        <taxon>Viridiplantae</taxon>
        <taxon>Streptophyta</taxon>
        <taxon>Embryophyta</taxon>
        <taxon>Tracheophyta</taxon>
        <taxon>Spermatophyta</taxon>
        <taxon>Magnoliopsida</taxon>
        <taxon>eudicotyledons</taxon>
        <taxon>Gunneridae</taxon>
        <taxon>Pentapetalae</taxon>
        <taxon>rosids</taxon>
        <taxon>fabids</taxon>
        <taxon>Malpighiales</taxon>
        <taxon>Erythroxylaceae</taxon>
        <taxon>Erythroxylum</taxon>
    </lineage>
</organism>
<dbReference type="InterPro" id="IPR039274">
    <property type="entry name" value="FPF1"/>
</dbReference>
<evidence type="ECO:0000313" key="2">
    <source>
        <dbReference type="EMBL" id="KAJ8766236.1"/>
    </source>
</evidence>
<protein>
    <recommendedName>
        <fullName evidence="4">Flowering-promoting factor 1</fullName>
    </recommendedName>
</protein>
<reference evidence="2 3" key="1">
    <citation type="submission" date="2021-09" db="EMBL/GenBank/DDBJ databases">
        <title>Genomic insights and catalytic innovation underlie evolution of tropane alkaloids biosynthesis.</title>
        <authorList>
            <person name="Wang Y.-J."/>
            <person name="Tian T."/>
            <person name="Huang J.-P."/>
            <person name="Huang S.-X."/>
        </authorList>
    </citation>
    <scope>NUCLEOTIDE SEQUENCE [LARGE SCALE GENOMIC DNA]</scope>
    <source>
        <strain evidence="2">KIB-2018</strain>
        <tissue evidence="2">Leaf</tissue>
    </source>
</reference>
<dbReference type="Proteomes" id="UP001159364">
    <property type="component" value="Linkage Group LG05"/>
</dbReference>
<keyword evidence="3" id="KW-1185">Reference proteome</keyword>
<evidence type="ECO:0000256" key="1">
    <source>
        <dbReference type="ARBA" id="ARBA00008013"/>
    </source>
</evidence>
<sequence length="106" mass="11783">MSGVWVFKNGVAGLVEKPGADSSEGGRKVLIYLPSSEVIASYSDLESKLFSLGWERFYSGDPNLLEFQKNSAVDFISLPKDFGKFNSIYMYDIAIKNPNVFEVGKM</sequence>
<name>A0AAV8THD1_9ROSI</name>
<evidence type="ECO:0000313" key="3">
    <source>
        <dbReference type="Proteomes" id="UP001159364"/>
    </source>
</evidence>
<gene>
    <name evidence="2" type="ORF">K2173_022295</name>
</gene>
<dbReference type="AlphaFoldDB" id="A0AAV8THD1"/>
<evidence type="ECO:0008006" key="4">
    <source>
        <dbReference type="Google" id="ProtNLM"/>
    </source>
</evidence>
<proteinExistence type="inferred from homology"/>
<accession>A0AAV8THD1</accession>
<dbReference type="GO" id="GO:0009909">
    <property type="term" value="P:regulation of flower development"/>
    <property type="evidence" value="ECO:0007669"/>
    <property type="project" value="InterPro"/>
</dbReference>
<comment type="caution">
    <text evidence="2">The sequence shown here is derived from an EMBL/GenBank/DDBJ whole genome shotgun (WGS) entry which is preliminary data.</text>
</comment>
<comment type="similarity">
    <text evidence="1">Belongs to the FPF1 family.</text>
</comment>
<dbReference type="PANTHER" id="PTHR33433">
    <property type="entry name" value="FLOWERING-PROMOTING FACTOR 1-LIKE PROTEIN 1"/>
    <property type="match status" value="1"/>
</dbReference>